<dbReference type="Proteomes" id="UP000621492">
    <property type="component" value="Unassembled WGS sequence"/>
</dbReference>
<gene>
    <name evidence="1" type="ORF">GCM10011409_16480</name>
</gene>
<proteinExistence type="predicted"/>
<accession>A0A9W5X509</accession>
<evidence type="ECO:0000313" key="2">
    <source>
        <dbReference type="Proteomes" id="UP000621492"/>
    </source>
</evidence>
<keyword evidence="2" id="KW-1185">Reference proteome</keyword>
<evidence type="ECO:0000313" key="1">
    <source>
        <dbReference type="EMBL" id="GGB39677.1"/>
    </source>
</evidence>
<dbReference type="AlphaFoldDB" id="A0A9W5X509"/>
<sequence length="70" mass="8255">MDSTTSKAKMVRRDGIRFIYVILLFNVFPNGNDNHFQLNCQLIVESFDQISLQYITFTIILLIDYDYQSN</sequence>
<protein>
    <submittedName>
        <fullName evidence="1">Uncharacterized protein</fullName>
    </submittedName>
</protein>
<comment type="caution">
    <text evidence="1">The sequence shown here is derived from an EMBL/GenBank/DDBJ whole genome shotgun (WGS) entry which is preliminary data.</text>
</comment>
<reference evidence="1" key="1">
    <citation type="journal article" date="2014" name="Int. J. Syst. Evol. Microbiol.">
        <title>Complete genome sequence of Corynebacterium casei LMG S-19264T (=DSM 44701T), isolated from a smear-ripened cheese.</title>
        <authorList>
            <consortium name="US DOE Joint Genome Institute (JGI-PGF)"/>
            <person name="Walter F."/>
            <person name="Albersmeier A."/>
            <person name="Kalinowski J."/>
            <person name="Ruckert C."/>
        </authorList>
    </citation>
    <scope>NUCLEOTIDE SEQUENCE</scope>
    <source>
        <strain evidence="1">CGMCC 1.15454</strain>
    </source>
</reference>
<name>A0A9W5X509_9BACI</name>
<reference evidence="1" key="2">
    <citation type="submission" date="2020-09" db="EMBL/GenBank/DDBJ databases">
        <authorList>
            <person name="Sun Q."/>
            <person name="Zhou Y."/>
        </authorList>
    </citation>
    <scope>NUCLEOTIDE SEQUENCE</scope>
    <source>
        <strain evidence="1">CGMCC 1.15454</strain>
    </source>
</reference>
<dbReference type="EMBL" id="BMJD01000010">
    <property type="protein sequence ID" value="GGB39677.1"/>
    <property type="molecule type" value="Genomic_DNA"/>
</dbReference>
<organism evidence="1 2">
    <name type="scientific">Lentibacillus populi</name>
    <dbReference type="NCBI Taxonomy" id="1827502"/>
    <lineage>
        <taxon>Bacteria</taxon>
        <taxon>Bacillati</taxon>
        <taxon>Bacillota</taxon>
        <taxon>Bacilli</taxon>
        <taxon>Bacillales</taxon>
        <taxon>Bacillaceae</taxon>
        <taxon>Lentibacillus</taxon>
    </lineage>
</organism>